<organism evidence="2 3">
    <name type="scientific">Ladona fulva</name>
    <name type="common">Scarce chaser dragonfly</name>
    <name type="synonym">Libellula fulva</name>
    <dbReference type="NCBI Taxonomy" id="123851"/>
    <lineage>
        <taxon>Eukaryota</taxon>
        <taxon>Metazoa</taxon>
        <taxon>Ecdysozoa</taxon>
        <taxon>Arthropoda</taxon>
        <taxon>Hexapoda</taxon>
        <taxon>Insecta</taxon>
        <taxon>Pterygota</taxon>
        <taxon>Palaeoptera</taxon>
        <taxon>Odonata</taxon>
        <taxon>Epiprocta</taxon>
        <taxon>Anisoptera</taxon>
        <taxon>Libelluloidea</taxon>
        <taxon>Libellulidae</taxon>
        <taxon>Ladona</taxon>
    </lineage>
</organism>
<sequence length="100" mass="11253">MNFKIFFLVFLIAFAAVDSAKDVLAGVFQCGNMLCRPGQRCVRTGVVCVRAPCPTRWVEEADSCSILSFRMHFSMKTTSLYALLMPTMSFTILFGKMNCY</sequence>
<dbReference type="EMBL" id="KZ308456">
    <property type="protein sequence ID" value="KAG8229968.1"/>
    <property type="molecule type" value="Genomic_DNA"/>
</dbReference>
<keyword evidence="1" id="KW-0732">Signal</keyword>
<evidence type="ECO:0000313" key="2">
    <source>
        <dbReference type="EMBL" id="KAG8229968.1"/>
    </source>
</evidence>
<protein>
    <submittedName>
        <fullName evidence="2">Uncharacterized protein</fullName>
    </submittedName>
</protein>
<gene>
    <name evidence="2" type="ORF">J437_LFUL008541</name>
</gene>
<comment type="caution">
    <text evidence="2">The sequence shown here is derived from an EMBL/GenBank/DDBJ whole genome shotgun (WGS) entry which is preliminary data.</text>
</comment>
<accession>A0A8K0P2E4</accession>
<feature type="signal peptide" evidence="1">
    <location>
        <begin position="1"/>
        <end position="19"/>
    </location>
</feature>
<dbReference type="Proteomes" id="UP000792457">
    <property type="component" value="Unassembled WGS sequence"/>
</dbReference>
<evidence type="ECO:0000313" key="3">
    <source>
        <dbReference type="Proteomes" id="UP000792457"/>
    </source>
</evidence>
<reference evidence="2" key="1">
    <citation type="submission" date="2013-04" db="EMBL/GenBank/DDBJ databases">
        <authorList>
            <person name="Qu J."/>
            <person name="Murali S.C."/>
            <person name="Bandaranaike D."/>
            <person name="Bellair M."/>
            <person name="Blankenburg K."/>
            <person name="Chao H."/>
            <person name="Dinh H."/>
            <person name="Doddapaneni H."/>
            <person name="Downs B."/>
            <person name="Dugan-Rocha S."/>
            <person name="Elkadiri S."/>
            <person name="Gnanaolivu R.D."/>
            <person name="Hernandez B."/>
            <person name="Javaid M."/>
            <person name="Jayaseelan J.C."/>
            <person name="Lee S."/>
            <person name="Li M."/>
            <person name="Ming W."/>
            <person name="Munidasa M."/>
            <person name="Muniz J."/>
            <person name="Nguyen L."/>
            <person name="Ongeri F."/>
            <person name="Osuji N."/>
            <person name="Pu L.-L."/>
            <person name="Puazo M."/>
            <person name="Qu C."/>
            <person name="Quiroz J."/>
            <person name="Raj R."/>
            <person name="Weissenberger G."/>
            <person name="Xin Y."/>
            <person name="Zou X."/>
            <person name="Han Y."/>
            <person name="Richards S."/>
            <person name="Worley K."/>
            <person name="Muzny D."/>
            <person name="Gibbs R."/>
        </authorList>
    </citation>
    <scope>NUCLEOTIDE SEQUENCE</scope>
    <source>
        <strain evidence="2">Sampled in the wild</strain>
    </source>
</reference>
<name>A0A8K0P2E4_LADFU</name>
<reference evidence="2" key="2">
    <citation type="submission" date="2017-10" db="EMBL/GenBank/DDBJ databases">
        <title>Ladona fulva Genome sequencing and assembly.</title>
        <authorList>
            <person name="Murali S."/>
            <person name="Richards S."/>
            <person name="Bandaranaike D."/>
            <person name="Bellair M."/>
            <person name="Blankenburg K."/>
            <person name="Chao H."/>
            <person name="Dinh H."/>
            <person name="Doddapaneni H."/>
            <person name="Dugan-Rocha S."/>
            <person name="Elkadiri S."/>
            <person name="Gnanaolivu R."/>
            <person name="Hernandez B."/>
            <person name="Skinner E."/>
            <person name="Javaid M."/>
            <person name="Lee S."/>
            <person name="Li M."/>
            <person name="Ming W."/>
            <person name="Munidasa M."/>
            <person name="Muniz J."/>
            <person name="Nguyen L."/>
            <person name="Hughes D."/>
            <person name="Osuji N."/>
            <person name="Pu L.-L."/>
            <person name="Puazo M."/>
            <person name="Qu C."/>
            <person name="Quiroz J."/>
            <person name="Raj R."/>
            <person name="Weissenberger G."/>
            <person name="Xin Y."/>
            <person name="Zou X."/>
            <person name="Han Y."/>
            <person name="Worley K."/>
            <person name="Muzny D."/>
            <person name="Gibbs R."/>
        </authorList>
    </citation>
    <scope>NUCLEOTIDE SEQUENCE</scope>
    <source>
        <strain evidence="2">Sampled in the wild</strain>
    </source>
</reference>
<proteinExistence type="predicted"/>
<evidence type="ECO:0000256" key="1">
    <source>
        <dbReference type="SAM" id="SignalP"/>
    </source>
</evidence>
<dbReference type="AlphaFoldDB" id="A0A8K0P2E4"/>
<keyword evidence="3" id="KW-1185">Reference proteome</keyword>
<feature type="chain" id="PRO_5035438670" evidence="1">
    <location>
        <begin position="20"/>
        <end position="100"/>
    </location>
</feature>